<name>A0ACC3C007_PYRYE</name>
<gene>
    <name evidence="1" type="ORF">I4F81_005996</name>
</gene>
<reference evidence="1" key="1">
    <citation type="submission" date="2019-11" db="EMBL/GenBank/DDBJ databases">
        <title>Nori genome reveals adaptations in red seaweeds to the harsh intertidal environment.</title>
        <authorList>
            <person name="Wang D."/>
            <person name="Mao Y."/>
        </authorList>
    </citation>
    <scope>NUCLEOTIDE SEQUENCE</scope>
    <source>
        <tissue evidence="1">Gametophyte</tissue>
    </source>
</reference>
<organism evidence="1 2">
    <name type="scientific">Pyropia yezoensis</name>
    <name type="common">Susabi-nori</name>
    <name type="synonym">Porphyra yezoensis</name>
    <dbReference type="NCBI Taxonomy" id="2788"/>
    <lineage>
        <taxon>Eukaryota</taxon>
        <taxon>Rhodophyta</taxon>
        <taxon>Bangiophyceae</taxon>
        <taxon>Bangiales</taxon>
        <taxon>Bangiaceae</taxon>
        <taxon>Pyropia</taxon>
    </lineage>
</organism>
<keyword evidence="2" id="KW-1185">Reference proteome</keyword>
<dbReference type="EMBL" id="CM020619">
    <property type="protein sequence ID" value="KAK1863440.1"/>
    <property type="molecule type" value="Genomic_DNA"/>
</dbReference>
<evidence type="ECO:0000313" key="2">
    <source>
        <dbReference type="Proteomes" id="UP000798662"/>
    </source>
</evidence>
<dbReference type="Proteomes" id="UP000798662">
    <property type="component" value="Chromosome 2"/>
</dbReference>
<sequence length="299" mass="31703">MFRNQYDTDITTYSPQGRLHQVEYAMEAVKQGSASVGVRSKTHVVLATLKRFASELSGDQKKLFAIDDHVVIAISGLTADARVLSRYMRTETQHHKFMYEEPMPVGRLVLQVADKCQISTQRASKRPFGVGLLVAGVDENGPHLYQTCPSGNYFEYLAMAIGARSQSAKTYLERTYTTLADADVEALVQAAVTALRETVASSKDTELSAKNTAIAIVGSDGAPVRILENAAVQPYIDALDSTPSAADDDDDDEDEADAPAATPAVAPDAPAAAPEGGSPAGGDAPAEEPPANGAADMQT</sequence>
<proteinExistence type="predicted"/>
<evidence type="ECO:0000313" key="1">
    <source>
        <dbReference type="EMBL" id="KAK1863440.1"/>
    </source>
</evidence>
<comment type="caution">
    <text evidence="1">The sequence shown here is derived from an EMBL/GenBank/DDBJ whole genome shotgun (WGS) entry which is preliminary data.</text>
</comment>
<accession>A0ACC3C007</accession>
<protein>
    <submittedName>
        <fullName evidence="1">Uncharacterized protein</fullName>
    </submittedName>
</protein>